<dbReference type="Proteomes" id="UP000660262">
    <property type="component" value="Unassembled WGS sequence"/>
</dbReference>
<dbReference type="FunFam" id="1.10.3730.10:FF:000001">
    <property type="entry name" value="Pyrroline-5-carboxylate reductase"/>
    <property type="match status" value="1"/>
</dbReference>
<evidence type="ECO:0000256" key="9">
    <source>
        <dbReference type="ARBA" id="ARBA00022857"/>
    </source>
</evidence>
<accession>A0A830H7M0</accession>
<gene>
    <name evidence="17" type="ORF">PPROV_000029500</name>
</gene>
<comment type="caution">
    <text evidence="17">The sequence shown here is derived from an EMBL/GenBank/DDBJ whole genome shotgun (WGS) entry which is preliminary data.</text>
</comment>
<dbReference type="EC" id="1.5.1.2" evidence="4 14"/>
<proteinExistence type="inferred from homology"/>
<comment type="pathway">
    <text evidence="2 14">Amino-acid biosynthesis; L-proline biosynthesis; L-proline from L-glutamate 5-semialdehyde: step 1/1.</text>
</comment>
<dbReference type="NCBIfam" id="TIGR00112">
    <property type="entry name" value="proC"/>
    <property type="match status" value="1"/>
</dbReference>
<feature type="binding site" evidence="13">
    <location>
        <begin position="12"/>
        <end position="17"/>
    </location>
    <ligand>
        <name>NADP(+)</name>
        <dbReference type="ChEBI" id="CHEBI:58349"/>
    </ligand>
</feature>
<keyword evidence="10 14" id="KW-0560">Oxidoreductase</keyword>
<evidence type="ECO:0000259" key="16">
    <source>
        <dbReference type="Pfam" id="PF14748"/>
    </source>
</evidence>
<dbReference type="GO" id="GO:0005737">
    <property type="term" value="C:cytoplasm"/>
    <property type="evidence" value="ECO:0007669"/>
    <property type="project" value="UniProtKB-SubCell"/>
</dbReference>
<dbReference type="Gene3D" id="1.10.3730.10">
    <property type="entry name" value="ProC C-terminal domain-like"/>
    <property type="match status" value="1"/>
</dbReference>
<dbReference type="InterPro" id="IPR028939">
    <property type="entry name" value="P5C_Rdtase_cat_N"/>
</dbReference>
<evidence type="ECO:0000256" key="12">
    <source>
        <dbReference type="ARBA" id="ARBA00052690"/>
    </source>
</evidence>
<dbReference type="PROSITE" id="PS00521">
    <property type="entry name" value="P5CR"/>
    <property type="match status" value="1"/>
</dbReference>
<dbReference type="InterPro" id="IPR053790">
    <property type="entry name" value="P5CR-like_CS"/>
</dbReference>
<dbReference type="UniPathway" id="UPA00098">
    <property type="reaction ID" value="UER00361"/>
</dbReference>
<dbReference type="Gene3D" id="3.40.50.720">
    <property type="entry name" value="NAD(P)-binding Rossmann-like Domain"/>
    <property type="match status" value="1"/>
</dbReference>
<comment type="subcellular location">
    <subcellularLocation>
        <location evidence="1">Cytoplasm</location>
    </subcellularLocation>
</comment>
<protein>
    <recommendedName>
        <fullName evidence="5 14">Pyrroline-5-carboxylate reductase</fullName>
        <ecNumber evidence="4 14">1.5.1.2</ecNumber>
    </recommendedName>
</protein>
<keyword evidence="9 13" id="KW-0521">NADP</keyword>
<feature type="domain" description="Pyrroline-5-carboxylate reductase catalytic N-terminal" evidence="15">
    <location>
        <begin position="8"/>
        <end position="102"/>
    </location>
</feature>
<evidence type="ECO:0000256" key="8">
    <source>
        <dbReference type="ARBA" id="ARBA00022650"/>
    </source>
</evidence>
<keyword evidence="8 14" id="KW-0641">Proline biosynthesis</keyword>
<dbReference type="InterPro" id="IPR029036">
    <property type="entry name" value="P5CR_dimer"/>
</dbReference>
<evidence type="ECO:0000256" key="4">
    <source>
        <dbReference type="ARBA" id="ARBA00012855"/>
    </source>
</evidence>
<evidence type="ECO:0000259" key="15">
    <source>
        <dbReference type="Pfam" id="PF03807"/>
    </source>
</evidence>
<dbReference type="PIRSF" id="PIRSF000193">
    <property type="entry name" value="Pyrrol-5-carb_rd"/>
    <property type="match status" value="1"/>
</dbReference>
<dbReference type="Pfam" id="PF03807">
    <property type="entry name" value="F420_oxidored"/>
    <property type="match status" value="1"/>
</dbReference>
<dbReference type="PANTHER" id="PTHR11645:SF0">
    <property type="entry name" value="PYRROLINE-5-CARBOXYLATE REDUCTASE 3"/>
    <property type="match status" value="1"/>
</dbReference>
<evidence type="ECO:0000256" key="5">
    <source>
        <dbReference type="ARBA" id="ARBA00021413"/>
    </source>
</evidence>
<evidence type="ECO:0000256" key="14">
    <source>
        <dbReference type="RuleBase" id="RU003903"/>
    </source>
</evidence>
<comment type="similarity">
    <text evidence="3 14">Belongs to the pyrroline-5-carboxylate reductase family.</text>
</comment>
<dbReference type="OrthoDB" id="10263291at2759"/>
<dbReference type="SUPFAM" id="SSF51735">
    <property type="entry name" value="NAD(P)-binding Rossmann-fold domains"/>
    <property type="match status" value="1"/>
</dbReference>
<dbReference type="InterPro" id="IPR036291">
    <property type="entry name" value="NAD(P)-bd_dom_sf"/>
</dbReference>
<evidence type="ECO:0000256" key="3">
    <source>
        <dbReference type="ARBA" id="ARBA00005525"/>
    </source>
</evidence>
<reference evidence="17" key="1">
    <citation type="submission" date="2020-10" db="EMBL/GenBank/DDBJ databases">
        <title>Unveiling of a novel bifunctional photoreceptor, Dualchrome1, isolated from a cosmopolitan green alga.</title>
        <authorList>
            <person name="Suzuki S."/>
            <person name="Kawachi M."/>
        </authorList>
    </citation>
    <scope>NUCLEOTIDE SEQUENCE</scope>
    <source>
        <strain evidence="17">NIES 2893</strain>
    </source>
</reference>
<evidence type="ECO:0000256" key="2">
    <source>
        <dbReference type="ARBA" id="ARBA00005205"/>
    </source>
</evidence>
<feature type="binding site" evidence="13">
    <location>
        <position position="60"/>
    </location>
    <ligand>
        <name>NADPH</name>
        <dbReference type="ChEBI" id="CHEBI:57783"/>
    </ligand>
</feature>
<evidence type="ECO:0000256" key="11">
    <source>
        <dbReference type="ARBA" id="ARBA00050547"/>
    </source>
</evidence>
<dbReference type="InterPro" id="IPR008927">
    <property type="entry name" value="6-PGluconate_DH-like_C_sf"/>
</dbReference>
<evidence type="ECO:0000256" key="10">
    <source>
        <dbReference type="ARBA" id="ARBA00023002"/>
    </source>
</evidence>
<dbReference type="GO" id="GO:0004735">
    <property type="term" value="F:pyrroline-5-carboxylate reductase activity"/>
    <property type="evidence" value="ECO:0007669"/>
    <property type="project" value="UniProtKB-EC"/>
</dbReference>
<feature type="domain" description="Pyrroline-5-carboxylate reductase dimerisation" evidence="16">
    <location>
        <begin position="167"/>
        <end position="271"/>
    </location>
</feature>
<evidence type="ECO:0000256" key="6">
    <source>
        <dbReference type="ARBA" id="ARBA00022490"/>
    </source>
</evidence>
<evidence type="ECO:0000256" key="1">
    <source>
        <dbReference type="ARBA" id="ARBA00004496"/>
    </source>
</evidence>
<evidence type="ECO:0000313" key="17">
    <source>
        <dbReference type="EMBL" id="GHP01539.1"/>
    </source>
</evidence>
<dbReference type="PANTHER" id="PTHR11645">
    <property type="entry name" value="PYRROLINE-5-CARBOXYLATE REDUCTASE"/>
    <property type="match status" value="1"/>
</dbReference>
<dbReference type="AlphaFoldDB" id="A0A830H7M0"/>
<comment type="catalytic activity">
    <reaction evidence="12 14">
        <text>L-proline + NADP(+) = (S)-1-pyrroline-5-carboxylate + NADPH + 2 H(+)</text>
        <dbReference type="Rhea" id="RHEA:14109"/>
        <dbReference type="ChEBI" id="CHEBI:15378"/>
        <dbReference type="ChEBI" id="CHEBI:17388"/>
        <dbReference type="ChEBI" id="CHEBI:57783"/>
        <dbReference type="ChEBI" id="CHEBI:58349"/>
        <dbReference type="ChEBI" id="CHEBI:60039"/>
        <dbReference type="EC" id="1.5.1.2"/>
    </reaction>
</comment>
<sequence length="274" mass="28290">MSPVRPGTIGFLGAGQMAEAMARGFVKAGLCKPEDITAYDPWDVRRQVFEEFGAKAVTTNGEVVRASETVFVSVKPNYVSTVLEETSGDLSPDQLIVSIAAGVPLEKIEAAACKSSKVPCVRVMPNTPCLVGAAACAYAAGKHVSEANGKRVEELFGAIGVIRKVPENLLDAVTGLSGSGPAYVYLAIEAMADGGVAAGLPRDVALPLAAQTVMGAAKMVLETGQHPGALKDNVCSPGGTTIAGVRALEKNGVRSAFIEGVNAAADRAREMSRM</sequence>
<name>A0A830H7M0_9CHLO</name>
<dbReference type="SUPFAM" id="SSF48179">
    <property type="entry name" value="6-phosphogluconate dehydrogenase C-terminal domain-like"/>
    <property type="match status" value="1"/>
</dbReference>
<comment type="catalytic activity">
    <reaction evidence="11">
        <text>L-proline + NAD(+) = (S)-1-pyrroline-5-carboxylate + NADH + 2 H(+)</text>
        <dbReference type="Rhea" id="RHEA:14105"/>
        <dbReference type="ChEBI" id="CHEBI:15378"/>
        <dbReference type="ChEBI" id="CHEBI:17388"/>
        <dbReference type="ChEBI" id="CHEBI:57540"/>
        <dbReference type="ChEBI" id="CHEBI:57945"/>
        <dbReference type="ChEBI" id="CHEBI:60039"/>
        <dbReference type="EC" id="1.5.1.2"/>
    </reaction>
</comment>
<keyword evidence="6" id="KW-0963">Cytoplasm</keyword>
<evidence type="ECO:0000256" key="7">
    <source>
        <dbReference type="ARBA" id="ARBA00022605"/>
    </source>
</evidence>
<organism evidence="17 18">
    <name type="scientific">Pycnococcus provasolii</name>
    <dbReference type="NCBI Taxonomy" id="41880"/>
    <lineage>
        <taxon>Eukaryota</taxon>
        <taxon>Viridiplantae</taxon>
        <taxon>Chlorophyta</taxon>
        <taxon>Pseudoscourfieldiophyceae</taxon>
        <taxon>Pseudoscourfieldiales</taxon>
        <taxon>Pycnococcaceae</taxon>
        <taxon>Pycnococcus</taxon>
    </lineage>
</organism>
<dbReference type="GO" id="GO:0055129">
    <property type="term" value="P:L-proline biosynthetic process"/>
    <property type="evidence" value="ECO:0007669"/>
    <property type="project" value="UniProtKB-UniPathway"/>
</dbReference>
<dbReference type="EMBL" id="BNJQ01000001">
    <property type="protein sequence ID" value="GHP01539.1"/>
    <property type="molecule type" value="Genomic_DNA"/>
</dbReference>
<dbReference type="InterPro" id="IPR000304">
    <property type="entry name" value="Pyrroline-COOH_reductase"/>
</dbReference>
<dbReference type="HAMAP" id="MF_01925">
    <property type="entry name" value="P5C_reductase"/>
    <property type="match status" value="1"/>
</dbReference>
<dbReference type="Pfam" id="PF14748">
    <property type="entry name" value="P5CR_dimer"/>
    <property type="match status" value="1"/>
</dbReference>
<keyword evidence="18" id="KW-1185">Reference proteome</keyword>
<keyword evidence="7 14" id="KW-0028">Amino-acid biosynthesis</keyword>
<evidence type="ECO:0000256" key="13">
    <source>
        <dbReference type="PIRSR" id="PIRSR000193-1"/>
    </source>
</evidence>
<evidence type="ECO:0000313" key="18">
    <source>
        <dbReference type="Proteomes" id="UP000660262"/>
    </source>
</evidence>
<dbReference type="FunFam" id="3.40.50.720:FF:000190">
    <property type="entry name" value="Pyrroline-5-carboxylate reductase"/>
    <property type="match status" value="1"/>
</dbReference>